<evidence type="ECO:0008006" key="4">
    <source>
        <dbReference type="Google" id="ProtNLM"/>
    </source>
</evidence>
<feature type="chain" id="PRO_5002233853" description="DUF3757 domain-containing protein" evidence="1">
    <location>
        <begin position="28"/>
        <end position="151"/>
    </location>
</feature>
<dbReference type="EMBL" id="JXCQ01000001">
    <property type="protein sequence ID" value="KIR24456.1"/>
    <property type="molecule type" value="Genomic_DNA"/>
</dbReference>
<comment type="caution">
    <text evidence="2">The sequence shown here is derived from an EMBL/GenBank/DDBJ whole genome shotgun (WGS) entry which is preliminary data.</text>
</comment>
<proteinExistence type="predicted"/>
<keyword evidence="1" id="KW-0732">Signal</keyword>
<evidence type="ECO:0000313" key="3">
    <source>
        <dbReference type="Proteomes" id="UP000032210"/>
    </source>
</evidence>
<dbReference type="AlphaFoldDB" id="A0A0D0TN31"/>
<sequence length="151" mass="16502">MNHSHLLKWFPSITVASALALTGNAYAAPLTCPDVSTIKAVSIQFSDGKQEWNGEQLIEDSSMAAEFEFLGAAIKQGTDSETKLPYSYVICNYGGKGKDDYLRLSKRFTLPPVAKGNAWSEEKECKNDNVTNCAFELVNSKGPAKFTLPSQ</sequence>
<reference evidence="2 3" key="1">
    <citation type="submission" date="2015-01" db="EMBL/GenBank/DDBJ databases">
        <title>Genome sequence of the beneficial rhizobacterium Pseudomonas fluorescens 2-79.</title>
        <authorList>
            <person name="Thuermer A."/>
            <person name="Daniel R."/>
        </authorList>
    </citation>
    <scope>NUCLEOTIDE SEQUENCE [LARGE SCALE GENOMIC DNA]</scope>
    <source>
        <strain evidence="2 3">2-79</strain>
    </source>
</reference>
<dbReference type="RefSeq" id="WP_043046199.1">
    <property type="nucleotide sequence ID" value="NZ_JXCQ01000001.1"/>
</dbReference>
<organism evidence="2 3">
    <name type="scientific">Pseudomonas fluorescens</name>
    <dbReference type="NCBI Taxonomy" id="294"/>
    <lineage>
        <taxon>Bacteria</taxon>
        <taxon>Pseudomonadati</taxon>
        <taxon>Pseudomonadota</taxon>
        <taxon>Gammaproteobacteria</taxon>
        <taxon>Pseudomonadales</taxon>
        <taxon>Pseudomonadaceae</taxon>
        <taxon>Pseudomonas</taxon>
    </lineage>
</organism>
<evidence type="ECO:0000256" key="1">
    <source>
        <dbReference type="SAM" id="SignalP"/>
    </source>
</evidence>
<protein>
    <recommendedName>
        <fullName evidence="4">DUF3757 domain-containing protein</fullName>
    </recommendedName>
</protein>
<feature type="signal peptide" evidence="1">
    <location>
        <begin position="1"/>
        <end position="27"/>
    </location>
</feature>
<dbReference type="Proteomes" id="UP000032210">
    <property type="component" value="Unassembled WGS sequence"/>
</dbReference>
<dbReference type="PATRIC" id="fig|294.125.peg.59"/>
<evidence type="ECO:0000313" key="2">
    <source>
        <dbReference type="EMBL" id="KIR24456.1"/>
    </source>
</evidence>
<gene>
    <name evidence="2" type="ORF">PFLU3_00560</name>
</gene>
<accession>A0A0D0TN31</accession>
<name>A0A0D0TN31_PSEFL</name>